<evidence type="ECO:0000256" key="1">
    <source>
        <dbReference type="ARBA" id="ARBA00004956"/>
    </source>
</evidence>
<comment type="catalytic activity">
    <reaction evidence="9 10">
        <text>N(6)-carboxybiotinyl-L-lysyl-[protein] + acetyl-CoA = N(6)-biotinyl-L-lysyl-[protein] + malonyl-CoA</text>
        <dbReference type="Rhea" id="RHEA:54728"/>
        <dbReference type="Rhea" id="RHEA-COMP:10505"/>
        <dbReference type="Rhea" id="RHEA-COMP:10506"/>
        <dbReference type="ChEBI" id="CHEBI:57288"/>
        <dbReference type="ChEBI" id="CHEBI:57384"/>
        <dbReference type="ChEBI" id="CHEBI:83144"/>
        <dbReference type="ChEBI" id="CHEBI:83145"/>
        <dbReference type="EC" id="2.1.3.15"/>
    </reaction>
</comment>
<dbReference type="Proteomes" id="UP000220251">
    <property type="component" value="Unassembled WGS sequence"/>
</dbReference>
<dbReference type="GO" id="GO:0016743">
    <property type="term" value="F:carboxyl- or carbamoyltransferase activity"/>
    <property type="evidence" value="ECO:0007669"/>
    <property type="project" value="UniProtKB-UniRule"/>
</dbReference>
<evidence type="ECO:0000256" key="5">
    <source>
        <dbReference type="ARBA" id="ARBA00022832"/>
    </source>
</evidence>
<dbReference type="GO" id="GO:2001295">
    <property type="term" value="P:malonyl-CoA biosynthetic process"/>
    <property type="evidence" value="ECO:0007669"/>
    <property type="project" value="UniProtKB-UniRule"/>
</dbReference>
<evidence type="ECO:0000256" key="2">
    <source>
        <dbReference type="ARBA" id="ARBA00022516"/>
    </source>
</evidence>
<dbReference type="NCBIfam" id="NF041504">
    <property type="entry name" value="AccA_sub"/>
    <property type="match status" value="1"/>
</dbReference>
<dbReference type="NCBIfam" id="NF004344">
    <property type="entry name" value="PRK05724.1"/>
    <property type="match status" value="1"/>
</dbReference>
<dbReference type="PANTHER" id="PTHR42853">
    <property type="entry name" value="ACETYL-COENZYME A CARBOXYLASE CARBOXYL TRANSFERASE SUBUNIT ALPHA"/>
    <property type="match status" value="1"/>
</dbReference>
<dbReference type="PANTHER" id="PTHR42853:SF3">
    <property type="entry name" value="ACETYL-COENZYME A CARBOXYLASE CARBOXYL TRANSFERASE SUBUNIT ALPHA, CHLOROPLASTIC"/>
    <property type="match status" value="1"/>
</dbReference>
<name>A0A0H5E5B8_9BACT</name>
<dbReference type="InterPro" id="IPR029045">
    <property type="entry name" value="ClpP/crotonase-like_dom_sf"/>
</dbReference>
<comment type="subunit">
    <text evidence="10">Acetyl-CoA carboxylase is a heterohexamer composed of biotin carboxyl carrier protein (AccB), biotin carboxylase (AccC) and two subunits each of ACCase subunit alpha (AccA) and ACCase subunit beta (AccD).</text>
</comment>
<reference evidence="13" key="1">
    <citation type="submission" date="2015-06" db="EMBL/GenBank/DDBJ databases">
        <authorList>
            <person name="Bertelli C."/>
        </authorList>
    </citation>
    <scope>NUCLEOTIDE SEQUENCE [LARGE SCALE GENOMIC DNA]</scope>
    <source>
        <strain evidence="13">CRIB-30</strain>
    </source>
</reference>
<keyword evidence="3 10" id="KW-0808">Transferase</keyword>
<evidence type="ECO:0000256" key="3">
    <source>
        <dbReference type="ARBA" id="ARBA00022679"/>
    </source>
</evidence>
<dbReference type="PRINTS" id="PR01069">
    <property type="entry name" value="ACCCTRFRASEA"/>
</dbReference>
<evidence type="ECO:0000259" key="11">
    <source>
        <dbReference type="PROSITE" id="PS50989"/>
    </source>
</evidence>
<dbReference type="GO" id="GO:0003989">
    <property type="term" value="F:acetyl-CoA carboxylase activity"/>
    <property type="evidence" value="ECO:0007669"/>
    <property type="project" value="InterPro"/>
</dbReference>
<dbReference type="InterPro" id="IPR001095">
    <property type="entry name" value="Acetyl_CoA_COase_a_su"/>
</dbReference>
<comment type="pathway">
    <text evidence="1 10">Lipid metabolism; malonyl-CoA biosynthesis; malonyl-CoA from acetyl-CoA: step 1/1.</text>
</comment>
<keyword evidence="10" id="KW-0963">Cytoplasm</keyword>
<protein>
    <recommendedName>
        <fullName evidence="10">Acetyl-coenzyme A carboxylase carboxyl transferase subunit alpha</fullName>
        <shortName evidence="10">ACCase subunit alpha</shortName>
        <shortName evidence="10">Acetyl-CoA carboxylase carboxyltransferase subunit alpha</shortName>
        <ecNumber evidence="10">2.1.3.15</ecNumber>
    </recommendedName>
</protein>
<comment type="subcellular location">
    <subcellularLocation>
        <location evidence="10">Cytoplasm</location>
    </subcellularLocation>
</comment>
<evidence type="ECO:0000256" key="7">
    <source>
        <dbReference type="ARBA" id="ARBA00023098"/>
    </source>
</evidence>
<keyword evidence="13" id="KW-1185">Reference proteome</keyword>
<evidence type="ECO:0000256" key="9">
    <source>
        <dbReference type="ARBA" id="ARBA00049152"/>
    </source>
</evidence>
<accession>A0A0H5E5B8</accession>
<keyword evidence="12" id="KW-0436">Ligase</keyword>
<dbReference type="GO" id="GO:0005524">
    <property type="term" value="F:ATP binding"/>
    <property type="evidence" value="ECO:0007669"/>
    <property type="project" value="UniProtKB-KW"/>
</dbReference>
<dbReference type="Gene3D" id="3.90.226.10">
    <property type="entry name" value="2-enoyl-CoA Hydratase, Chain A, domain 1"/>
    <property type="match status" value="1"/>
</dbReference>
<keyword evidence="2 10" id="KW-0444">Lipid biosynthesis</keyword>
<dbReference type="Pfam" id="PF03255">
    <property type="entry name" value="ACCA"/>
    <property type="match status" value="1"/>
</dbReference>
<dbReference type="GO" id="GO:0006633">
    <property type="term" value="P:fatty acid biosynthetic process"/>
    <property type="evidence" value="ECO:0007669"/>
    <property type="project" value="UniProtKB-KW"/>
</dbReference>
<comment type="similarity">
    <text evidence="10">Belongs to the AccA family.</text>
</comment>
<organism evidence="12 13">
    <name type="scientific">Estrella lausannensis</name>
    <dbReference type="NCBI Taxonomy" id="483423"/>
    <lineage>
        <taxon>Bacteria</taxon>
        <taxon>Pseudomonadati</taxon>
        <taxon>Chlamydiota</taxon>
        <taxon>Chlamydiia</taxon>
        <taxon>Parachlamydiales</taxon>
        <taxon>Candidatus Criblamydiaceae</taxon>
        <taxon>Estrella</taxon>
    </lineage>
</organism>
<dbReference type="EMBL" id="CWGJ01000012">
    <property type="protein sequence ID" value="CRX38435.1"/>
    <property type="molecule type" value="Genomic_DNA"/>
</dbReference>
<keyword evidence="7 10" id="KW-0443">Lipid metabolism</keyword>
<evidence type="ECO:0000256" key="10">
    <source>
        <dbReference type="HAMAP-Rule" id="MF_00823"/>
    </source>
</evidence>
<gene>
    <name evidence="10 12" type="primary">accA</name>
    <name evidence="12" type="ORF">ELAC_1091</name>
</gene>
<dbReference type="AlphaFoldDB" id="A0A0H5E5B8"/>
<keyword evidence="6 10" id="KW-0067">ATP-binding</keyword>
<evidence type="ECO:0000313" key="13">
    <source>
        <dbReference type="Proteomes" id="UP000220251"/>
    </source>
</evidence>
<evidence type="ECO:0000313" key="12">
    <source>
        <dbReference type="EMBL" id="CRX38435.1"/>
    </source>
</evidence>
<feature type="domain" description="CoA carboxyltransferase C-terminal" evidence="11">
    <location>
        <begin position="36"/>
        <end position="290"/>
    </location>
</feature>
<dbReference type="OrthoDB" id="9808023at2"/>
<dbReference type="HAMAP" id="MF_00823">
    <property type="entry name" value="AcetylCoA_CT_alpha"/>
    <property type="match status" value="1"/>
</dbReference>
<evidence type="ECO:0000256" key="6">
    <source>
        <dbReference type="ARBA" id="ARBA00022840"/>
    </source>
</evidence>
<dbReference type="InterPro" id="IPR011763">
    <property type="entry name" value="COA_CT_C"/>
</dbReference>
<dbReference type="RefSeq" id="WP_098038295.1">
    <property type="nucleotide sequence ID" value="NZ_CWGJ01000012.1"/>
</dbReference>
<keyword evidence="4 10" id="KW-0547">Nucleotide-binding</keyword>
<keyword evidence="8 10" id="KW-0275">Fatty acid biosynthesis</keyword>
<keyword evidence="5 10" id="KW-0276">Fatty acid metabolism</keyword>
<sequence length="320" mass="35621">MDILPHEKQISEYVKAIDYLKKQNQSNPLFNAEIQKMEQKLLTLKKKVYSDLTPWERVLIARHPQRPHSIDCISNITETFHELHGDRLYGDDQSVVGGIAKIGGNSFVIIGQEKGFDTESRVKRNFGMLSPEGFRKAIRLMKIAEKFSMPVVTLLDTPGAYPGLQAEERGQGSAIAYNLREMARLKTPIIVLLIGEGSSGGALGMGVGDVVGMMEHAYYSVISPEGCASILWKDSSRNKDAAGALKLNAENLLEFGVIDEILPEPMGGAHQDPALVYASIKKFIVEKASVLRSISSEVLIEKRYQKFRTIGRYFYEGDKK</sequence>
<dbReference type="EC" id="2.1.3.15" evidence="10"/>
<proteinExistence type="inferred from homology"/>
<dbReference type="GO" id="GO:0009317">
    <property type="term" value="C:acetyl-CoA carboxylase complex"/>
    <property type="evidence" value="ECO:0007669"/>
    <property type="project" value="InterPro"/>
</dbReference>
<comment type="function">
    <text evidence="10">Component of the acetyl coenzyme A carboxylase (ACC) complex. First, biotin carboxylase catalyzes the carboxylation of biotin on its carrier protein (BCCP) and then the CO(2) group is transferred by the carboxyltransferase to acetyl-CoA to form malonyl-CoA.</text>
</comment>
<evidence type="ECO:0000256" key="8">
    <source>
        <dbReference type="ARBA" id="ARBA00023160"/>
    </source>
</evidence>
<dbReference type="NCBIfam" id="TIGR00513">
    <property type="entry name" value="accA"/>
    <property type="match status" value="1"/>
</dbReference>
<dbReference type="SUPFAM" id="SSF52096">
    <property type="entry name" value="ClpP/crotonase"/>
    <property type="match status" value="1"/>
</dbReference>
<evidence type="ECO:0000256" key="4">
    <source>
        <dbReference type="ARBA" id="ARBA00022741"/>
    </source>
</evidence>
<dbReference type="UniPathway" id="UPA00655">
    <property type="reaction ID" value="UER00711"/>
</dbReference>
<dbReference type="PROSITE" id="PS50989">
    <property type="entry name" value="COA_CT_CTER"/>
    <property type="match status" value="1"/>
</dbReference>